<feature type="transmembrane region" description="Helical" evidence="10">
    <location>
        <begin position="495"/>
        <end position="522"/>
    </location>
</feature>
<dbReference type="SUPFAM" id="SSF52540">
    <property type="entry name" value="P-loop containing nucleoside triphosphate hydrolases"/>
    <property type="match status" value="1"/>
</dbReference>
<proteinExistence type="inferred from homology"/>
<dbReference type="GO" id="GO:0005886">
    <property type="term" value="C:plasma membrane"/>
    <property type="evidence" value="ECO:0007669"/>
    <property type="project" value="TreeGrafter"/>
</dbReference>
<dbReference type="InterPro" id="IPR013525">
    <property type="entry name" value="ABC2_TM"/>
</dbReference>
<evidence type="ECO:0000256" key="3">
    <source>
        <dbReference type="ARBA" id="ARBA00022448"/>
    </source>
</evidence>
<keyword evidence="5" id="KW-0547">Nucleotide-binding</keyword>
<evidence type="ECO:0000256" key="8">
    <source>
        <dbReference type="ARBA" id="ARBA00023136"/>
    </source>
</evidence>
<name>A0A336MKY5_CULSO</name>
<dbReference type="SMART" id="SM00382">
    <property type="entry name" value="AAA"/>
    <property type="match status" value="1"/>
</dbReference>
<dbReference type="GO" id="GO:0030659">
    <property type="term" value="C:cytoplasmic vesicle membrane"/>
    <property type="evidence" value="ECO:0007669"/>
    <property type="project" value="TreeGrafter"/>
</dbReference>
<keyword evidence="6" id="KW-0067">ATP-binding</keyword>
<feature type="transmembrane region" description="Helical" evidence="10">
    <location>
        <begin position="454"/>
        <end position="474"/>
    </location>
</feature>
<dbReference type="FunFam" id="3.40.50.300:FF:001581">
    <property type="entry name" value="Blast:Protein scarlet"/>
    <property type="match status" value="1"/>
</dbReference>
<evidence type="ECO:0000313" key="13">
    <source>
        <dbReference type="EMBL" id="SSX29659.1"/>
    </source>
</evidence>
<gene>
    <name evidence="13" type="primary">CSON001584</name>
</gene>
<feature type="domain" description="ABC transporter" evidence="11">
    <location>
        <begin position="78"/>
        <end position="325"/>
    </location>
</feature>
<dbReference type="VEuPathDB" id="VectorBase:CSON001584"/>
<feature type="transmembrane region" description="Helical" evidence="10">
    <location>
        <begin position="564"/>
        <end position="583"/>
    </location>
</feature>
<feature type="transmembrane region" description="Helical" evidence="10">
    <location>
        <begin position="528"/>
        <end position="552"/>
    </location>
</feature>
<dbReference type="PANTHER" id="PTHR48041:SF139">
    <property type="entry name" value="PROTEIN SCARLET"/>
    <property type="match status" value="1"/>
</dbReference>
<keyword evidence="4 10" id="KW-0812">Transmembrane</keyword>
<dbReference type="Pfam" id="PF01061">
    <property type="entry name" value="ABC2_membrane"/>
    <property type="match status" value="1"/>
</dbReference>
<feature type="transmembrane region" description="Helical" evidence="10">
    <location>
        <begin position="650"/>
        <end position="669"/>
    </location>
</feature>
<accession>A0A336MKY5</accession>
<dbReference type="GO" id="GO:0140359">
    <property type="term" value="F:ABC-type transporter activity"/>
    <property type="evidence" value="ECO:0007669"/>
    <property type="project" value="InterPro"/>
</dbReference>
<evidence type="ECO:0000256" key="5">
    <source>
        <dbReference type="ARBA" id="ARBA00022741"/>
    </source>
</evidence>
<dbReference type="GO" id="GO:0016887">
    <property type="term" value="F:ATP hydrolysis activity"/>
    <property type="evidence" value="ECO:0007669"/>
    <property type="project" value="InterPro"/>
</dbReference>
<evidence type="ECO:0000256" key="7">
    <source>
        <dbReference type="ARBA" id="ARBA00022989"/>
    </source>
</evidence>
<keyword evidence="3" id="KW-0813">Transport</keyword>
<dbReference type="CDD" id="cd03213">
    <property type="entry name" value="ABCG_EPDR"/>
    <property type="match status" value="1"/>
</dbReference>
<dbReference type="Gene3D" id="3.40.50.300">
    <property type="entry name" value="P-loop containing nucleotide triphosphate hydrolases"/>
    <property type="match status" value="1"/>
</dbReference>
<keyword evidence="8 10" id="KW-0472">Membrane</keyword>
<dbReference type="Pfam" id="PF00005">
    <property type="entry name" value="ABC_tran"/>
    <property type="match status" value="1"/>
</dbReference>
<dbReference type="GO" id="GO:0005524">
    <property type="term" value="F:ATP binding"/>
    <property type="evidence" value="ECO:0007669"/>
    <property type="project" value="UniProtKB-KW"/>
</dbReference>
<dbReference type="PROSITE" id="PS50893">
    <property type="entry name" value="ABC_TRANSPORTER_2"/>
    <property type="match status" value="1"/>
</dbReference>
<reference evidence="13" key="2">
    <citation type="submission" date="2018-07" db="EMBL/GenBank/DDBJ databases">
        <authorList>
            <person name="Quirk P.G."/>
            <person name="Krulwich T.A."/>
        </authorList>
    </citation>
    <scope>NUCLEOTIDE SEQUENCE</scope>
</reference>
<feature type="transmembrane region" description="Helical" evidence="10">
    <location>
        <begin position="427"/>
        <end position="448"/>
    </location>
</feature>
<feature type="region of interest" description="Disordered" evidence="9">
    <location>
        <begin position="41"/>
        <end position="67"/>
    </location>
</feature>
<dbReference type="InterPro" id="IPR050352">
    <property type="entry name" value="ABCG_transporters"/>
</dbReference>
<reference evidence="12" key="1">
    <citation type="submission" date="2018-04" db="EMBL/GenBank/DDBJ databases">
        <authorList>
            <person name="Go L.Y."/>
            <person name="Mitchell J.A."/>
        </authorList>
    </citation>
    <scope>NUCLEOTIDE SEQUENCE</scope>
    <source>
        <tissue evidence="12">Whole organism</tissue>
    </source>
</reference>
<dbReference type="InterPro" id="IPR003439">
    <property type="entry name" value="ABC_transporter-like_ATP-bd"/>
</dbReference>
<keyword evidence="7 10" id="KW-1133">Transmembrane helix</keyword>
<comment type="similarity">
    <text evidence="2">Belongs to the ABC transporter superfamily. ABCG family. Eye pigment precursor importer (TC 3.A.1.204) subfamily.</text>
</comment>
<dbReference type="PROSITE" id="PS00211">
    <property type="entry name" value="ABC_TRANSPORTER_1"/>
    <property type="match status" value="1"/>
</dbReference>
<evidence type="ECO:0000259" key="11">
    <source>
        <dbReference type="PROSITE" id="PS50893"/>
    </source>
</evidence>
<dbReference type="OMA" id="DYIIMIT"/>
<dbReference type="PANTHER" id="PTHR48041">
    <property type="entry name" value="ABC TRANSPORTER G FAMILY MEMBER 28"/>
    <property type="match status" value="1"/>
</dbReference>
<evidence type="ECO:0000256" key="2">
    <source>
        <dbReference type="ARBA" id="ARBA00005814"/>
    </source>
</evidence>
<dbReference type="AlphaFoldDB" id="A0A336MKY5"/>
<dbReference type="InterPro" id="IPR017871">
    <property type="entry name" value="ABC_transporter-like_CS"/>
</dbReference>
<evidence type="ECO:0000256" key="1">
    <source>
        <dbReference type="ARBA" id="ARBA00004141"/>
    </source>
</evidence>
<evidence type="ECO:0000313" key="12">
    <source>
        <dbReference type="EMBL" id="SSX09936.1"/>
    </source>
</evidence>
<evidence type="ECO:0000256" key="10">
    <source>
        <dbReference type="SAM" id="Phobius"/>
    </source>
</evidence>
<sequence length="675" mass="75377">MNGEYQLVTINTSVNRDTSSKGFTMNGHGDKSYIELNGENDDFPLPENRFAPGGNNGTGKSKMRSYSKWSPTEQGATLVWRDVCVYAKQQGTEQRIKRIINNVSGAVTPGTLVALMGSSGAGKSTLMSSLAYRNPSGTIVQGDILVNGKPIGPFMYRLSGFVHQDDLFIGTLTVKEHLTFMAHLKCDSRMTKFERRRLINDLLERTGLKKCARTKIGEDGEGKMLSGGEKKRLAFASELLTQPTMLFCDEPTTGLDSYSAQQLVATLQQLANRGTAIICTIHQPSSQLFAMFDQVMFLTEGRVAFMGAPDNAIEFFSQQGYTCPKTYNPADFLIGVLAPAPGCEKASLRIANRICDLFAVSEAAQQRDMLINLEMHIGEEADLQTKYESIKYRKPYWITTVFWLMYRALLTVVRDPTVQYLRIIQKIAIAIMAGLCFTGTVNLSQLGVQAVQGALFIFISENTFSPMYAVLSLFPQMFPLFLRETKSGLYNTAQYYIATVIAMLPGLVFEPFIFVVIAYWLAQLRNTIFAFSMTALASILVMNVSTACGCFFSAAFNSVPQAMAYLVPFDYILMITSGVFVQLSTLPNYLSWMPYISWMKYANEAMSIVQWQGVTNLTCPITEDNLPCLQDGADVLAKYSFSDDNLARDIWALVILYLLFHTLGYIFLWRKTRRT</sequence>
<comment type="subcellular location">
    <subcellularLocation>
        <location evidence="1">Membrane</location>
        <topology evidence="1">Multi-pass membrane protein</topology>
    </subcellularLocation>
</comment>
<protein>
    <submittedName>
        <fullName evidence="13">CSON001584 protein</fullName>
    </submittedName>
</protein>
<dbReference type="InterPro" id="IPR003593">
    <property type="entry name" value="AAA+_ATPase"/>
</dbReference>
<dbReference type="EMBL" id="UFQT01001252">
    <property type="protein sequence ID" value="SSX29659.1"/>
    <property type="molecule type" value="Genomic_DNA"/>
</dbReference>
<evidence type="ECO:0000256" key="4">
    <source>
        <dbReference type="ARBA" id="ARBA00022692"/>
    </source>
</evidence>
<feature type="transmembrane region" description="Helical" evidence="10">
    <location>
        <begin position="396"/>
        <end position="415"/>
    </location>
</feature>
<evidence type="ECO:0000256" key="9">
    <source>
        <dbReference type="SAM" id="MobiDB-lite"/>
    </source>
</evidence>
<dbReference type="EMBL" id="UFQS01001252">
    <property type="protein sequence ID" value="SSX09936.1"/>
    <property type="molecule type" value="Genomic_DNA"/>
</dbReference>
<dbReference type="InterPro" id="IPR043926">
    <property type="entry name" value="ABCG_dom"/>
</dbReference>
<organism evidence="13">
    <name type="scientific">Culicoides sonorensis</name>
    <name type="common">Biting midge</name>
    <dbReference type="NCBI Taxonomy" id="179676"/>
    <lineage>
        <taxon>Eukaryota</taxon>
        <taxon>Metazoa</taxon>
        <taxon>Ecdysozoa</taxon>
        <taxon>Arthropoda</taxon>
        <taxon>Hexapoda</taxon>
        <taxon>Insecta</taxon>
        <taxon>Pterygota</taxon>
        <taxon>Neoptera</taxon>
        <taxon>Endopterygota</taxon>
        <taxon>Diptera</taxon>
        <taxon>Nematocera</taxon>
        <taxon>Chironomoidea</taxon>
        <taxon>Ceratopogonidae</taxon>
        <taxon>Ceratopogoninae</taxon>
        <taxon>Culicoides</taxon>
        <taxon>Monoculicoides</taxon>
    </lineage>
</organism>
<evidence type="ECO:0000256" key="6">
    <source>
        <dbReference type="ARBA" id="ARBA00022840"/>
    </source>
</evidence>
<dbReference type="Pfam" id="PF19055">
    <property type="entry name" value="ABC2_membrane_7"/>
    <property type="match status" value="1"/>
</dbReference>
<dbReference type="InterPro" id="IPR027417">
    <property type="entry name" value="P-loop_NTPase"/>
</dbReference>